<dbReference type="EMBL" id="FLUV01001889">
    <property type="protein sequence ID" value="SBW25354.1"/>
    <property type="molecule type" value="Genomic_DNA"/>
</dbReference>
<organism evidence="2 3">
    <name type="scientific">Candidatus Protofrankia californiensis</name>
    <dbReference type="NCBI Taxonomy" id="1839754"/>
    <lineage>
        <taxon>Bacteria</taxon>
        <taxon>Bacillati</taxon>
        <taxon>Actinomycetota</taxon>
        <taxon>Actinomycetes</taxon>
        <taxon>Frankiales</taxon>
        <taxon>Frankiaceae</taxon>
        <taxon>Protofrankia</taxon>
    </lineage>
</organism>
<dbReference type="SMART" id="SM00966">
    <property type="entry name" value="SpoVT_AbrB"/>
    <property type="match status" value="1"/>
</dbReference>
<gene>
    <name evidence="2" type="ORF">FDG2_4514</name>
</gene>
<proteinExistence type="predicted"/>
<keyword evidence="3" id="KW-1185">Reference proteome</keyword>
<evidence type="ECO:0000313" key="3">
    <source>
        <dbReference type="Proteomes" id="UP000199013"/>
    </source>
</evidence>
<name>A0A1C3P680_9ACTN</name>
<evidence type="ECO:0000259" key="1">
    <source>
        <dbReference type="SMART" id="SM00966"/>
    </source>
</evidence>
<evidence type="ECO:0000313" key="2">
    <source>
        <dbReference type="EMBL" id="SBW25354.1"/>
    </source>
</evidence>
<sequence length="87" mass="9255">MGSNWYRFPMEAVVDQAGRIVLPKFIRDALGLLPGTKVDISPYGAGVQVVPAGRTARLVEEDGVLVSAGDTPVDDDILFGLIDAGRK</sequence>
<dbReference type="Proteomes" id="UP000199013">
    <property type="component" value="Unassembled WGS sequence"/>
</dbReference>
<dbReference type="AlphaFoldDB" id="A0A1C3P680"/>
<dbReference type="InterPro" id="IPR037914">
    <property type="entry name" value="SpoVT-AbrB_sf"/>
</dbReference>
<dbReference type="Gene3D" id="2.10.260.10">
    <property type="match status" value="1"/>
</dbReference>
<dbReference type="SUPFAM" id="SSF89447">
    <property type="entry name" value="AbrB/MazE/MraZ-like"/>
    <property type="match status" value="1"/>
</dbReference>
<dbReference type="GO" id="GO:0003677">
    <property type="term" value="F:DNA binding"/>
    <property type="evidence" value="ECO:0007669"/>
    <property type="project" value="InterPro"/>
</dbReference>
<protein>
    <recommendedName>
        <fullName evidence="1">SpoVT-AbrB domain-containing protein</fullName>
    </recommendedName>
</protein>
<accession>A0A1C3P680</accession>
<feature type="domain" description="SpoVT-AbrB" evidence="1">
    <location>
        <begin position="12"/>
        <end position="57"/>
    </location>
</feature>
<reference evidence="3" key="1">
    <citation type="submission" date="2016-02" db="EMBL/GenBank/DDBJ databases">
        <authorList>
            <person name="Wibberg D."/>
        </authorList>
    </citation>
    <scope>NUCLEOTIDE SEQUENCE [LARGE SCALE GENOMIC DNA]</scope>
</reference>
<dbReference type="InterPro" id="IPR007159">
    <property type="entry name" value="SpoVT-AbrB_dom"/>
</dbReference>
<dbReference type="NCBIfam" id="TIGR01439">
    <property type="entry name" value="lp_hng_hel_AbrB"/>
    <property type="match status" value="1"/>
</dbReference>